<evidence type="ECO:0000256" key="2">
    <source>
        <dbReference type="ARBA" id="ARBA00021310"/>
    </source>
</evidence>
<proteinExistence type="inferred from homology"/>
<organism evidence="9 10">
    <name type="scientific">Candidatus Desulfobacillus denitrificans</name>
    <dbReference type="NCBI Taxonomy" id="2608985"/>
    <lineage>
        <taxon>Bacteria</taxon>
        <taxon>Pseudomonadati</taxon>
        <taxon>Pseudomonadota</taxon>
        <taxon>Betaproteobacteria</taxon>
        <taxon>Candidatus Desulfobacillus</taxon>
    </lineage>
</organism>
<dbReference type="EMBL" id="AP021857">
    <property type="protein sequence ID" value="BBO20887.1"/>
    <property type="molecule type" value="Genomic_DNA"/>
</dbReference>
<dbReference type="InterPro" id="IPR022572">
    <property type="entry name" value="DNA_rep/recomb_RecO_N"/>
</dbReference>
<evidence type="ECO:0000259" key="8">
    <source>
        <dbReference type="Pfam" id="PF11967"/>
    </source>
</evidence>
<evidence type="ECO:0000256" key="6">
    <source>
        <dbReference type="ARBA" id="ARBA00033409"/>
    </source>
</evidence>
<keyword evidence="4 7" id="KW-0233">DNA recombination</keyword>
<evidence type="ECO:0000256" key="4">
    <source>
        <dbReference type="ARBA" id="ARBA00023172"/>
    </source>
</evidence>
<dbReference type="GO" id="GO:0043590">
    <property type="term" value="C:bacterial nucleoid"/>
    <property type="evidence" value="ECO:0007669"/>
    <property type="project" value="TreeGrafter"/>
</dbReference>
<dbReference type="SUPFAM" id="SSF57863">
    <property type="entry name" value="ArfGap/RecO-like zinc finger"/>
    <property type="match status" value="1"/>
</dbReference>
<dbReference type="InterPro" id="IPR012340">
    <property type="entry name" value="NA-bd_OB-fold"/>
</dbReference>
<evidence type="ECO:0000256" key="3">
    <source>
        <dbReference type="ARBA" id="ARBA00022763"/>
    </source>
</evidence>
<dbReference type="HAMAP" id="MF_00201">
    <property type="entry name" value="RecO"/>
    <property type="match status" value="1"/>
</dbReference>
<reference evidence="9" key="1">
    <citation type="journal article" name="DNA Res.">
        <title>The physiological potential of anammox bacteria as revealed by their core genome structure.</title>
        <authorList>
            <person name="Okubo T."/>
            <person name="Toyoda A."/>
            <person name="Fukuhara K."/>
            <person name="Uchiyama I."/>
            <person name="Harigaya Y."/>
            <person name="Kuroiwa M."/>
            <person name="Suzuki T."/>
            <person name="Murakami Y."/>
            <person name="Suwa Y."/>
            <person name="Takami H."/>
        </authorList>
    </citation>
    <scope>NUCLEOTIDE SEQUENCE</scope>
    <source>
        <strain evidence="9">317325-3</strain>
    </source>
</reference>
<keyword evidence="3 7" id="KW-0227">DNA damage</keyword>
<dbReference type="Pfam" id="PF02565">
    <property type="entry name" value="RecO_C"/>
    <property type="match status" value="1"/>
</dbReference>
<keyword evidence="5 7" id="KW-0234">DNA repair</keyword>
<dbReference type="Pfam" id="PF11967">
    <property type="entry name" value="RecO_N"/>
    <property type="match status" value="1"/>
</dbReference>
<dbReference type="PANTHER" id="PTHR33991:SF1">
    <property type="entry name" value="DNA REPAIR PROTEIN RECO"/>
    <property type="match status" value="1"/>
</dbReference>
<dbReference type="KEGG" id="ddz:DSYM_15860"/>
<dbReference type="AlphaFoldDB" id="A0A809RX07"/>
<dbReference type="GO" id="GO:0006302">
    <property type="term" value="P:double-strand break repair"/>
    <property type="evidence" value="ECO:0007669"/>
    <property type="project" value="TreeGrafter"/>
</dbReference>
<dbReference type="Gene3D" id="2.40.50.140">
    <property type="entry name" value="Nucleic acid-binding proteins"/>
    <property type="match status" value="1"/>
</dbReference>
<evidence type="ECO:0000256" key="7">
    <source>
        <dbReference type="HAMAP-Rule" id="MF_00201"/>
    </source>
</evidence>
<dbReference type="PANTHER" id="PTHR33991">
    <property type="entry name" value="DNA REPAIR PROTEIN RECO"/>
    <property type="match status" value="1"/>
</dbReference>
<dbReference type="NCBIfam" id="TIGR00613">
    <property type="entry name" value="reco"/>
    <property type="match status" value="1"/>
</dbReference>
<feature type="domain" description="DNA replication/recombination mediator RecO N-terminal" evidence="8">
    <location>
        <begin position="12"/>
        <end position="83"/>
    </location>
</feature>
<name>A0A809RX07_9PROT</name>
<protein>
    <recommendedName>
        <fullName evidence="2 7">DNA repair protein RecO</fullName>
    </recommendedName>
    <alternativeName>
        <fullName evidence="6 7">Recombination protein O</fullName>
    </alternativeName>
</protein>
<accession>A0A809RX07</accession>
<comment type="similarity">
    <text evidence="1 7">Belongs to the RecO family.</text>
</comment>
<evidence type="ECO:0000313" key="10">
    <source>
        <dbReference type="Proteomes" id="UP000662914"/>
    </source>
</evidence>
<dbReference type="GO" id="GO:0006310">
    <property type="term" value="P:DNA recombination"/>
    <property type="evidence" value="ECO:0007669"/>
    <property type="project" value="UniProtKB-UniRule"/>
</dbReference>
<dbReference type="InterPro" id="IPR003717">
    <property type="entry name" value="RecO"/>
</dbReference>
<evidence type="ECO:0000313" key="9">
    <source>
        <dbReference type="EMBL" id="BBO20887.1"/>
    </source>
</evidence>
<gene>
    <name evidence="7" type="primary">recO</name>
    <name evidence="9" type="ORF">DSYM_15860</name>
</gene>
<dbReference type="Proteomes" id="UP000662914">
    <property type="component" value="Chromosome"/>
</dbReference>
<sequence>MSGAAKGRVDGQPAYVLHTHPFKETSLIVEAFSRDHGRVALVARGARRPRSAMRGLLMAFQPLELGWFGQAEMRTLAKVEWVGGQPLLQAQALLLGYYMNELLLKLLPREDAHPALFQAYAGAVHALALGEPSQASLRRFEKTLLKELGYGLTLDREADSGGPVEPQKRYAYVLERGPVSLGGEAGATDAFSGRALLAIARDDFSDAETLAQCKQLMRMLIHHYLGGQRLSSRRVFMELQEL</sequence>
<dbReference type="Gene3D" id="1.20.1440.120">
    <property type="entry name" value="Recombination protein O, C-terminal domain"/>
    <property type="match status" value="1"/>
</dbReference>
<evidence type="ECO:0000256" key="1">
    <source>
        <dbReference type="ARBA" id="ARBA00007452"/>
    </source>
</evidence>
<comment type="function">
    <text evidence="7">Involved in DNA repair and RecF pathway recombination.</text>
</comment>
<dbReference type="SUPFAM" id="SSF50249">
    <property type="entry name" value="Nucleic acid-binding proteins"/>
    <property type="match status" value="1"/>
</dbReference>
<dbReference type="InterPro" id="IPR042242">
    <property type="entry name" value="RecO_C"/>
</dbReference>
<evidence type="ECO:0000256" key="5">
    <source>
        <dbReference type="ARBA" id="ARBA00023204"/>
    </source>
</evidence>
<dbReference type="InterPro" id="IPR037278">
    <property type="entry name" value="ARFGAP/RecO"/>
</dbReference>